<dbReference type="Proteomes" id="UP001626549">
    <property type="component" value="Chromosome"/>
</dbReference>
<protein>
    <submittedName>
        <fullName evidence="1">Uncharacterized protein</fullName>
    </submittedName>
</protein>
<proteinExistence type="predicted"/>
<accession>A0ABZ0I8C4</accession>
<name>A0ABZ0I8C4_9GAMM</name>
<reference evidence="1 2" key="1">
    <citation type="submission" date="2023-10" db="EMBL/GenBank/DDBJ databases">
        <title>Two novel species belonging to the OM43/NOR5 clade.</title>
        <authorList>
            <person name="Park M."/>
        </authorList>
    </citation>
    <scope>NUCLEOTIDE SEQUENCE [LARGE SCALE GENOMIC DNA]</scope>
    <source>
        <strain evidence="1 2">IMCC45268</strain>
    </source>
</reference>
<dbReference type="EMBL" id="CP136865">
    <property type="protein sequence ID" value="WOJ95767.1"/>
    <property type="molecule type" value="Genomic_DNA"/>
</dbReference>
<organism evidence="1 2">
    <name type="scientific">Congregibacter brevis</name>
    <dbReference type="NCBI Taxonomy" id="3081201"/>
    <lineage>
        <taxon>Bacteria</taxon>
        <taxon>Pseudomonadati</taxon>
        <taxon>Pseudomonadota</taxon>
        <taxon>Gammaproteobacteria</taxon>
        <taxon>Cellvibrionales</taxon>
        <taxon>Halieaceae</taxon>
        <taxon>Congregibacter</taxon>
    </lineage>
</organism>
<keyword evidence="2" id="KW-1185">Reference proteome</keyword>
<evidence type="ECO:0000313" key="2">
    <source>
        <dbReference type="Proteomes" id="UP001626549"/>
    </source>
</evidence>
<gene>
    <name evidence="1" type="ORF">R0137_10990</name>
</gene>
<dbReference type="RefSeq" id="WP_407326466.1">
    <property type="nucleotide sequence ID" value="NZ_CP136865.1"/>
</dbReference>
<evidence type="ECO:0000313" key="1">
    <source>
        <dbReference type="EMBL" id="WOJ95767.1"/>
    </source>
</evidence>
<sequence length="115" mass="13028">MSLVSEVMPNPQANLEAVRFVGAPYSDDGFAVERASILGWVHCPRTRQGRQHHYLHPVLPSGSVELSDKPAARPESGVSPWYLHDCNRRAGVHLLGQRVELEELTELWRQVFEEE</sequence>